<evidence type="ECO:0000256" key="1">
    <source>
        <dbReference type="SAM" id="MobiDB-lite"/>
    </source>
</evidence>
<dbReference type="PANTHER" id="PTHR31286">
    <property type="entry name" value="GLYCINE-RICH CELL WALL STRUCTURAL PROTEIN 1.8-LIKE"/>
    <property type="match status" value="1"/>
</dbReference>
<name>A0ABQ5AG96_9ASTR</name>
<dbReference type="EMBL" id="BQNB010012290">
    <property type="protein sequence ID" value="GJT01690.1"/>
    <property type="molecule type" value="Genomic_DNA"/>
</dbReference>
<gene>
    <name evidence="2" type="ORF">Tco_0822859</name>
</gene>
<evidence type="ECO:0000313" key="3">
    <source>
        <dbReference type="Proteomes" id="UP001151760"/>
    </source>
</evidence>
<reference evidence="2" key="2">
    <citation type="submission" date="2022-01" db="EMBL/GenBank/DDBJ databases">
        <authorList>
            <person name="Yamashiro T."/>
            <person name="Shiraishi A."/>
            <person name="Satake H."/>
            <person name="Nakayama K."/>
        </authorList>
    </citation>
    <scope>NUCLEOTIDE SEQUENCE</scope>
</reference>
<sequence>MNTRLCKEEFKRRIPVWVKIPNVTYSGFSSDNILTHNTSQIGKPIMLDSYTSLMCIESWRRSSFARCLIEINAEDTLKESLTIGFPLIEDTGFIIKTVTIEYEWKPPLYGLCKIFGLVHDHCPKKVSILITGVTSNVPTPTVKMTNDGFQTVGKKKKGKFKSTNGGQIEGHSVKMSKATTSAPKKGATNLGNASKSSSLKNQPPKATITSPKEGKITMSNFYAALEDESDEDVENVYDESANLFHCKIGKSSSTFMTAAR</sequence>
<proteinExistence type="predicted"/>
<comment type="caution">
    <text evidence="2">The sequence shown here is derived from an EMBL/GenBank/DDBJ whole genome shotgun (WGS) entry which is preliminary data.</text>
</comment>
<dbReference type="InterPro" id="IPR040256">
    <property type="entry name" value="At4g02000-like"/>
</dbReference>
<organism evidence="2 3">
    <name type="scientific">Tanacetum coccineum</name>
    <dbReference type="NCBI Taxonomy" id="301880"/>
    <lineage>
        <taxon>Eukaryota</taxon>
        <taxon>Viridiplantae</taxon>
        <taxon>Streptophyta</taxon>
        <taxon>Embryophyta</taxon>
        <taxon>Tracheophyta</taxon>
        <taxon>Spermatophyta</taxon>
        <taxon>Magnoliopsida</taxon>
        <taxon>eudicotyledons</taxon>
        <taxon>Gunneridae</taxon>
        <taxon>Pentapetalae</taxon>
        <taxon>asterids</taxon>
        <taxon>campanulids</taxon>
        <taxon>Asterales</taxon>
        <taxon>Asteraceae</taxon>
        <taxon>Asteroideae</taxon>
        <taxon>Anthemideae</taxon>
        <taxon>Anthemidinae</taxon>
        <taxon>Tanacetum</taxon>
    </lineage>
</organism>
<feature type="region of interest" description="Disordered" evidence="1">
    <location>
        <begin position="153"/>
        <end position="213"/>
    </location>
</feature>
<reference evidence="2" key="1">
    <citation type="journal article" date="2022" name="Int. J. Mol. Sci.">
        <title>Draft Genome of Tanacetum Coccineum: Genomic Comparison of Closely Related Tanacetum-Family Plants.</title>
        <authorList>
            <person name="Yamashiro T."/>
            <person name="Shiraishi A."/>
            <person name="Nakayama K."/>
            <person name="Satake H."/>
        </authorList>
    </citation>
    <scope>NUCLEOTIDE SEQUENCE</scope>
</reference>
<protein>
    <submittedName>
        <fullName evidence="2">Zinc knuckle CX2CX4HX4C containing protein</fullName>
    </submittedName>
</protein>
<dbReference type="PANTHER" id="PTHR31286:SF99">
    <property type="entry name" value="DUF4283 DOMAIN-CONTAINING PROTEIN"/>
    <property type="match status" value="1"/>
</dbReference>
<keyword evidence="3" id="KW-1185">Reference proteome</keyword>
<dbReference type="Proteomes" id="UP001151760">
    <property type="component" value="Unassembled WGS sequence"/>
</dbReference>
<evidence type="ECO:0000313" key="2">
    <source>
        <dbReference type="EMBL" id="GJT01690.1"/>
    </source>
</evidence>
<feature type="compositionally biased region" description="Polar residues" evidence="1">
    <location>
        <begin position="189"/>
        <end position="201"/>
    </location>
</feature>
<accession>A0ABQ5AG96</accession>